<dbReference type="EMBL" id="CAUYUJ010022503">
    <property type="protein sequence ID" value="CAK0911006.1"/>
    <property type="molecule type" value="Genomic_DNA"/>
</dbReference>
<evidence type="ECO:0000313" key="3">
    <source>
        <dbReference type="Proteomes" id="UP001189429"/>
    </source>
</evidence>
<evidence type="ECO:0000313" key="2">
    <source>
        <dbReference type="EMBL" id="CAK0911006.1"/>
    </source>
</evidence>
<dbReference type="Proteomes" id="UP001189429">
    <property type="component" value="Unassembled WGS sequence"/>
</dbReference>
<accession>A0ABN9YHC6</accession>
<protein>
    <submittedName>
        <fullName evidence="2">Uncharacterized protein</fullName>
    </submittedName>
</protein>
<proteinExistence type="predicted"/>
<feature type="compositionally biased region" description="Low complexity" evidence="1">
    <location>
        <begin position="51"/>
        <end position="61"/>
    </location>
</feature>
<keyword evidence="3" id="KW-1185">Reference proteome</keyword>
<gene>
    <name evidence="2" type="ORF">PCOR1329_LOCUS85014</name>
</gene>
<comment type="caution">
    <text evidence="2">The sequence shown here is derived from an EMBL/GenBank/DDBJ whole genome shotgun (WGS) entry which is preliminary data.</text>
</comment>
<feature type="region of interest" description="Disordered" evidence="1">
    <location>
        <begin position="24"/>
        <end position="61"/>
    </location>
</feature>
<sequence length="139" mass="13564">MPTLPRATLGPAAWKRLCAEAPPSAEGHALGVPRPRPPGDDKGPPVRRPLARGPSVPAAPAGAAAVAPWGAAPDAGATAAAALRPGVAAAAAQLVSALRGGIFARRDVAGACAATAATSVAGAVAMAEAERWMEVNGQN</sequence>
<organism evidence="2 3">
    <name type="scientific">Prorocentrum cordatum</name>
    <dbReference type="NCBI Taxonomy" id="2364126"/>
    <lineage>
        <taxon>Eukaryota</taxon>
        <taxon>Sar</taxon>
        <taxon>Alveolata</taxon>
        <taxon>Dinophyceae</taxon>
        <taxon>Prorocentrales</taxon>
        <taxon>Prorocentraceae</taxon>
        <taxon>Prorocentrum</taxon>
    </lineage>
</organism>
<name>A0ABN9YHC6_9DINO</name>
<reference evidence="2" key="1">
    <citation type="submission" date="2023-10" db="EMBL/GenBank/DDBJ databases">
        <authorList>
            <person name="Chen Y."/>
            <person name="Shah S."/>
            <person name="Dougan E. K."/>
            <person name="Thang M."/>
            <person name="Chan C."/>
        </authorList>
    </citation>
    <scope>NUCLEOTIDE SEQUENCE [LARGE SCALE GENOMIC DNA]</scope>
</reference>
<evidence type="ECO:0000256" key="1">
    <source>
        <dbReference type="SAM" id="MobiDB-lite"/>
    </source>
</evidence>